<keyword evidence="11" id="KW-0326">Glycosidase</keyword>
<dbReference type="InterPro" id="IPR004035">
    <property type="entry name" value="Endouclease-III_FeS-bd_BS"/>
</dbReference>
<evidence type="ECO:0000256" key="1">
    <source>
        <dbReference type="ARBA" id="ARBA00001966"/>
    </source>
</evidence>
<keyword evidence="8" id="KW-0411">Iron-sulfur</keyword>
<evidence type="ECO:0000256" key="2">
    <source>
        <dbReference type="ARBA" id="ARBA00008343"/>
    </source>
</evidence>
<reference evidence="13 14" key="1">
    <citation type="submission" date="2019-08" db="EMBL/GenBank/DDBJ databases">
        <title>In-depth cultivation of the pig gut microbiome towards novel bacterial diversity and tailored functional studies.</title>
        <authorList>
            <person name="Wylensek D."/>
            <person name="Hitch T.C.A."/>
            <person name="Clavel T."/>
        </authorList>
    </citation>
    <scope>NUCLEOTIDE SEQUENCE [LARGE SCALE GENOMIC DNA]</scope>
    <source>
        <strain evidence="13 14">NM-380-WT-3C1</strain>
    </source>
</reference>
<dbReference type="PROSITE" id="PS00764">
    <property type="entry name" value="ENDONUCLEASE_III_1"/>
    <property type="match status" value="1"/>
</dbReference>
<keyword evidence="10" id="KW-0456">Lyase</keyword>
<keyword evidence="9" id="KW-0234">DNA repair</keyword>
<keyword evidence="4" id="KW-0479">Metal-binding</keyword>
<dbReference type="Gene3D" id="1.10.1670.10">
    <property type="entry name" value="Helix-hairpin-Helix base-excision DNA repair enzymes (C-terminal)"/>
    <property type="match status" value="1"/>
</dbReference>
<keyword evidence="7" id="KW-0408">Iron</keyword>
<dbReference type="InterPro" id="IPR003265">
    <property type="entry name" value="HhH-GPD_domain"/>
</dbReference>
<dbReference type="Pfam" id="PF00730">
    <property type="entry name" value="HhH-GPD"/>
    <property type="match status" value="1"/>
</dbReference>
<evidence type="ECO:0000256" key="5">
    <source>
        <dbReference type="ARBA" id="ARBA00022763"/>
    </source>
</evidence>
<keyword evidence="13" id="KW-0255">Endonuclease</keyword>
<evidence type="ECO:0000259" key="12">
    <source>
        <dbReference type="SMART" id="SM00478"/>
    </source>
</evidence>
<dbReference type="InterPro" id="IPR023170">
    <property type="entry name" value="HhH_base_excis_C"/>
</dbReference>
<evidence type="ECO:0000256" key="7">
    <source>
        <dbReference type="ARBA" id="ARBA00023004"/>
    </source>
</evidence>
<evidence type="ECO:0000256" key="8">
    <source>
        <dbReference type="ARBA" id="ARBA00023014"/>
    </source>
</evidence>
<dbReference type="GO" id="GO:0051539">
    <property type="term" value="F:4 iron, 4 sulfur cluster binding"/>
    <property type="evidence" value="ECO:0007669"/>
    <property type="project" value="UniProtKB-KW"/>
</dbReference>
<keyword evidence="13" id="KW-0540">Nuclease</keyword>
<dbReference type="GO" id="GO:0003906">
    <property type="term" value="F:DNA-(apurinic or apyrimidinic site) endonuclease activity"/>
    <property type="evidence" value="ECO:0007669"/>
    <property type="project" value="TreeGrafter"/>
</dbReference>
<evidence type="ECO:0000256" key="9">
    <source>
        <dbReference type="ARBA" id="ARBA00023204"/>
    </source>
</evidence>
<dbReference type="GO" id="GO:0016829">
    <property type="term" value="F:lyase activity"/>
    <property type="evidence" value="ECO:0007669"/>
    <property type="project" value="UniProtKB-KW"/>
</dbReference>
<protein>
    <submittedName>
        <fullName evidence="13">Endonuclease III</fullName>
    </submittedName>
</protein>
<dbReference type="EMBL" id="VUNN01000008">
    <property type="protein sequence ID" value="MSU06244.1"/>
    <property type="molecule type" value="Genomic_DNA"/>
</dbReference>
<evidence type="ECO:0000313" key="13">
    <source>
        <dbReference type="EMBL" id="MSU06244.1"/>
    </source>
</evidence>
<evidence type="ECO:0000256" key="6">
    <source>
        <dbReference type="ARBA" id="ARBA00022801"/>
    </source>
</evidence>
<dbReference type="FunFam" id="1.10.340.30:FF:000001">
    <property type="entry name" value="Endonuclease III"/>
    <property type="match status" value="1"/>
</dbReference>
<gene>
    <name evidence="13" type="ORF">FYJ80_05555</name>
</gene>
<dbReference type="Pfam" id="PF00633">
    <property type="entry name" value="HHH"/>
    <property type="match status" value="1"/>
</dbReference>
<feature type="domain" description="HhH-GPD" evidence="12">
    <location>
        <begin position="48"/>
        <end position="195"/>
    </location>
</feature>
<keyword evidence="3" id="KW-0004">4Fe-4S</keyword>
<comment type="similarity">
    <text evidence="2">Belongs to the Nth/MutY family.</text>
</comment>
<comment type="caution">
    <text evidence="13">The sequence shown here is derived from an EMBL/GenBank/DDBJ whole genome shotgun (WGS) entry which is preliminary data.</text>
</comment>
<dbReference type="GO" id="GO:0006289">
    <property type="term" value="P:nucleotide-excision repair"/>
    <property type="evidence" value="ECO:0007669"/>
    <property type="project" value="TreeGrafter"/>
</dbReference>
<dbReference type="GO" id="GO:0000703">
    <property type="term" value="F:oxidized pyrimidine nucleobase lesion DNA N-glycosylase activity"/>
    <property type="evidence" value="ECO:0007669"/>
    <property type="project" value="TreeGrafter"/>
</dbReference>
<dbReference type="Gene3D" id="1.10.340.30">
    <property type="entry name" value="Hypothetical protein, domain 2"/>
    <property type="match status" value="1"/>
</dbReference>
<keyword evidence="14" id="KW-1185">Reference proteome</keyword>
<proteinExistence type="inferred from homology"/>
<dbReference type="PANTHER" id="PTHR43286">
    <property type="entry name" value="ENDONUCLEASE III-LIKE PROTEIN 1"/>
    <property type="match status" value="1"/>
</dbReference>
<dbReference type="InterPro" id="IPR000445">
    <property type="entry name" value="HhH_motif"/>
</dbReference>
<keyword evidence="5" id="KW-0227">DNA damage</keyword>
<name>A0A7X2TQ92_9SPIO</name>
<organism evidence="13 14">
    <name type="scientific">Bullifex porci</name>
    <dbReference type="NCBI Taxonomy" id="2606638"/>
    <lineage>
        <taxon>Bacteria</taxon>
        <taxon>Pseudomonadati</taxon>
        <taxon>Spirochaetota</taxon>
        <taxon>Spirochaetia</taxon>
        <taxon>Spirochaetales</taxon>
        <taxon>Spirochaetaceae</taxon>
        <taxon>Bullifex</taxon>
    </lineage>
</organism>
<evidence type="ECO:0000256" key="11">
    <source>
        <dbReference type="ARBA" id="ARBA00023295"/>
    </source>
</evidence>
<keyword evidence="6" id="KW-0378">Hydrolase</keyword>
<dbReference type="SMART" id="SM00478">
    <property type="entry name" value="ENDO3c"/>
    <property type="match status" value="1"/>
</dbReference>
<evidence type="ECO:0000256" key="3">
    <source>
        <dbReference type="ARBA" id="ARBA00022485"/>
    </source>
</evidence>
<dbReference type="SUPFAM" id="SSF48150">
    <property type="entry name" value="DNA-glycosylase"/>
    <property type="match status" value="1"/>
</dbReference>
<dbReference type="CDD" id="cd00056">
    <property type="entry name" value="ENDO3c"/>
    <property type="match status" value="1"/>
</dbReference>
<accession>A0A7X2TQ92</accession>
<sequence length="222" mass="25018">MNFDEAYFDRIFALFQEALKKKKRNLPSVSLIALKMNTPYTVLISTLISLRTKDDVTLAASERLFSLADNPEKMLSLSDEEIEKAIYPAGFYKRKAQNIKEISKTLIEKYDGKVPSTQEELLALPGVGIKTANLTLNLGFNIDAICVDCHVHQIANRIGWIDTKTPEESVDALESIMPRRFWIPLNELLVAYGQNVCLSISPLCSECPICKECPKKGLKYSR</sequence>
<dbReference type="GO" id="GO:0046872">
    <property type="term" value="F:metal ion binding"/>
    <property type="evidence" value="ECO:0007669"/>
    <property type="project" value="UniProtKB-KW"/>
</dbReference>
<dbReference type="PROSITE" id="PS01155">
    <property type="entry name" value="ENDONUCLEASE_III_2"/>
    <property type="match status" value="1"/>
</dbReference>
<comment type="cofactor">
    <cofactor evidence="1">
        <name>[4Fe-4S] cluster</name>
        <dbReference type="ChEBI" id="CHEBI:49883"/>
    </cofactor>
</comment>
<dbReference type="AlphaFoldDB" id="A0A7X2TQ92"/>
<dbReference type="GO" id="GO:0006285">
    <property type="term" value="P:base-excision repair, AP site formation"/>
    <property type="evidence" value="ECO:0007669"/>
    <property type="project" value="TreeGrafter"/>
</dbReference>
<evidence type="ECO:0000256" key="10">
    <source>
        <dbReference type="ARBA" id="ARBA00023239"/>
    </source>
</evidence>
<dbReference type="PANTHER" id="PTHR43286:SF1">
    <property type="entry name" value="ENDONUCLEASE III-LIKE PROTEIN 1"/>
    <property type="match status" value="1"/>
</dbReference>
<dbReference type="Proteomes" id="UP000460549">
    <property type="component" value="Unassembled WGS sequence"/>
</dbReference>
<dbReference type="GO" id="GO:0003677">
    <property type="term" value="F:DNA binding"/>
    <property type="evidence" value="ECO:0007669"/>
    <property type="project" value="InterPro"/>
</dbReference>
<dbReference type="PIRSF" id="PIRSF001435">
    <property type="entry name" value="Nth"/>
    <property type="match status" value="1"/>
</dbReference>
<evidence type="ECO:0000256" key="4">
    <source>
        <dbReference type="ARBA" id="ARBA00022723"/>
    </source>
</evidence>
<evidence type="ECO:0000313" key="14">
    <source>
        <dbReference type="Proteomes" id="UP000460549"/>
    </source>
</evidence>
<dbReference type="InterPro" id="IPR011257">
    <property type="entry name" value="DNA_glycosylase"/>
</dbReference>
<dbReference type="InterPro" id="IPR004036">
    <property type="entry name" value="Endonuclease-III-like_CS2"/>
</dbReference>
<dbReference type="RefSeq" id="WP_154425214.1">
    <property type="nucleotide sequence ID" value="NZ_JAQYGB010000009.1"/>
</dbReference>